<organism evidence="2 3">
    <name type="scientific">Paracoccus litorisediminis</name>
    <dbReference type="NCBI Taxonomy" id="2006130"/>
    <lineage>
        <taxon>Bacteria</taxon>
        <taxon>Pseudomonadati</taxon>
        <taxon>Pseudomonadota</taxon>
        <taxon>Alphaproteobacteria</taxon>
        <taxon>Rhodobacterales</taxon>
        <taxon>Paracoccaceae</taxon>
        <taxon>Paracoccus</taxon>
    </lineage>
</organism>
<dbReference type="InterPro" id="IPR037523">
    <property type="entry name" value="VOC_core"/>
</dbReference>
<dbReference type="SUPFAM" id="SSF54593">
    <property type="entry name" value="Glyoxalase/Bleomycin resistance protein/Dihydroxybiphenyl dioxygenase"/>
    <property type="match status" value="1"/>
</dbReference>
<accession>A0A844HQB4</accession>
<gene>
    <name evidence="2" type="ORF">GL300_14105</name>
</gene>
<dbReference type="Gene3D" id="3.10.180.10">
    <property type="entry name" value="2,3-Dihydroxybiphenyl 1,2-Dioxygenase, domain 1"/>
    <property type="match status" value="1"/>
</dbReference>
<dbReference type="AlphaFoldDB" id="A0A844HQB4"/>
<dbReference type="RefSeq" id="WP_155040287.1">
    <property type="nucleotide sequence ID" value="NZ_JBHGCD010000015.1"/>
</dbReference>
<protein>
    <submittedName>
        <fullName evidence="2">VOC family protein</fullName>
    </submittedName>
</protein>
<dbReference type="CDD" id="cd06587">
    <property type="entry name" value="VOC"/>
    <property type="match status" value="1"/>
</dbReference>
<dbReference type="PROSITE" id="PS51819">
    <property type="entry name" value="VOC"/>
    <property type="match status" value="1"/>
</dbReference>
<comment type="caution">
    <text evidence="2">The sequence shown here is derived from an EMBL/GenBank/DDBJ whole genome shotgun (WGS) entry which is preliminary data.</text>
</comment>
<reference evidence="2 3" key="1">
    <citation type="submission" date="2019-11" db="EMBL/GenBank/DDBJ databases">
        <authorList>
            <person name="Dong K."/>
        </authorList>
    </citation>
    <scope>NUCLEOTIDE SEQUENCE [LARGE SCALE GENOMIC DNA]</scope>
    <source>
        <strain evidence="2 3">NBRC 112902</strain>
    </source>
</reference>
<dbReference type="InterPro" id="IPR029068">
    <property type="entry name" value="Glyas_Bleomycin-R_OHBP_Dase"/>
</dbReference>
<dbReference type="EMBL" id="WMIG01000007">
    <property type="protein sequence ID" value="MTH60345.1"/>
    <property type="molecule type" value="Genomic_DNA"/>
</dbReference>
<evidence type="ECO:0000313" key="2">
    <source>
        <dbReference type="EMBL" id="MTH60345.1"/>
    </source>
</evidence>
<feature type="domain" description="VOC" evidence="1">
    <location>
        <begin position="7"/>
        <end position="127"/>
    </location>
</feature>
<evidence type="ECO:0000313" key="3">
    <source>
        <dbReference type="Proteomes" id="UP000449846"/>
    </source>
</evidence>
<name>A0A844HQB4_9RHOB</name>
<sequence length="127" mass="13957">MPATHAYVEHTAFRVRAIAPLVTYFRDVLGMTVTQVDGDPAAPRQVWLLGGVQMIEDPHFDGNEGRFGHLGIVCEDVPAAIEATLAHGGRSTEKGPHWMVLPDGLFLEFMPQKNEAVQKIRALDPRG</sequence>
<evidence type="ECO:0000259" key="1">
    <source>
        <dbReference type="PROSITE" id="PS51819"/>
    </source>
</evidence>
<dbReference type="OrthoDB" id="6874672at2"/>
<proteinExistence type="predicted"/>
<keyword evidence="3" id="KW-1185">Reference proteome</keyword>
<dbReference type="Proteomes" id="UP000449846">
    <property type="component" value="Unassembled WGS sequence"/>
</dbReference>